<dbReference type="NCBIfam" id="NF041659">
    <property type="entry name" value="Papain_Inhib"/>
    <property type="match status" value="1"/>
</dbReference>
<dbReference type="SUPFAM" id="SSF50685">
    <property type="entry name" value="Barwin-like endoglucanases"/>
    <property type="match status" value="1"/>
</dbReference>
<dbReference type="PANTHER" id="PTHR31836:SF28">
    <property type="entry name" value="SRCR DOMAIN-CONTAINING PROTEIN-RELATED"/>
    <property type="match status" value="1"/>
</dbReference>
<reference evidence="5 6" key="1">
    <citation type="journal article" date="2019" name="Int. J. Syst. Evol. Microbiol.">
        <title>The Global Catalogue of Microorganisms (GCM) 10K type strain sequencing project: providing services to taxonomists for standard genome sequencing and annotation.</title>
        <authorList>
            <consortium name="The Broad Institute Genomics Platform"/>
            <consortium name="The Broad Institute Genome Sequencing Center for Infectious Disease"/>
            <person name="Wu L."/>
            <person name="Ma J."/>
        </authorList>
    </citation>
    <scope>NUCLEOTIDE SEQUENCE [LARGE SCALE GENOMIC DNA]</scope>
    <source>
        <strain evidence="5 6">JCM 13002</strain>
    </source>
</reference>
<feature type="compositionally biased region" description="Gly residues" evidence="2">
    <location>
        <begin position="147"/>
        <end position="163"/>
    </location>
</feature>
<dbReference type="RefSeq" id="WP_344621557.1">
    <property type="nucleotide sequence ID" value="NZ_BAAALD010000002.1"/>
</dbReference>
<protein>
    <recommendedName>
        <fullName evidence="4">RlpA-like protein double-psi beta-barrel domain-containing protein</fullName>
    </recommendedName>
</protein>
<evidence type="ECO:0000259" key="4">
    <source>
        <dbReference type="Pfam" id="PF03330"/>
    </source>
</evidence>
<evidence type="ECO:0000256" key="1">
    <source>
        <dbReference type="ARBA" id="ARBA00022729"/>
    </source>
</evidence>
<dbReference type="Pfam" id="PF03330">
    <property type="entry name" value="DPBB_1"/>
    <property type="match status" value="1"/>
</dbReference>
<keyword evidence="3" id="KW-0472">Membrane</keyword>
<feature type="region of interest" description="Disordered" evidence="2">
    <location>
        <begin position="147"/>
        <end position="181"/>
    </location>
</feature>
<dbReference type="CDD" id="cd22273">
    <property type="entry name" value="DPBB_SPI-like"/>
    <property type="match status" value="1"/>
</dbReference>
<dbReference type="Proteomes" id="UP001499987">
    <property type="component" value="Unassembled WGS sequence"/>
</dbReference>
<dbReference type="PANTHER" id="PTHR31836">
    <property type="match status" value="1"/>
</dbReference>
<dbReference type="Gene3D" id="2.40.40.10">
    <property type="entry name" value="RlpA-like domain"/>
    <property type="match status" value="1"/>
</dbReference>
<keyword evidence="3" id="KW-1133">Transmembrane helix</keyword>
<keyword evidence="6" id="KW-1185">Reference proteome</keyword>
<keyword evidence="1" id="KW-0732">Signal</keyword>
<evidence type="ECO:0000256" key="3">
    <source>
        <dbReference type="SAM" id="Phobius"/>
    </source>
</evidence>
<dbReference type="EMBL" id="BAAALD010000002">
    <property type="protein sequence ID" value="GAA1069634.1"/>
    <property type="molecule type" value="Genomic_DNA"/>
</dbReference>
<dbReference type="InterPro" id="IPR051477">
    <property type="entry name" value="Expansin_CellWall"/>
</dbReference>
<sequence length="181" mass="17709">MGVNSSGRSGGRRWTAVVVSAAVVPVLGVGATAGGLPIGQARTGRATWYEDAGTGACGTAVDAATEDLAAVPAAWWTAADPNADPLCAGVSVQVDYRGRTITVPVRDQCPGCPAEQLDLSRPAFQRLADLGLGVLDGITWKFVDSGRGGGGSGGGGGGAGGARESGHVRELPAGAGAPAAG</sequence>
<name>A0ABN1T8L7_9ACTN</name>
<feature type="transmembrane region" description="Helical" evidence="3">
    <location>
        <begin position="14"/>
        <end position="36"/>
    </location>
</feature>
<accession>A0ABN1T8L7</accession>
<evidence type="ECO:0000256" key="2">
    <source>
        <dbReference type="SAM" id="MobiDB-lite"/>
    </source>
</evidence>
<evidence type="ECO:0000313" key="5">
    <source>
        <dbReference type="EMBL" id="GAA1069634.1"/>
    </source>
</evidence>
<keyword evidence="3" id="KW-0812">Transmembrane</keyword>
<feature type="compositionally biased region" description="Low complexity" evidence="2">
    <location>
        <begin position="172"/>
        <end position="181"/>
    </location>
</feature>
<evidence type="ECO:0000313" key="6">
    <source>
        <dbReference type="Proteomes" id="UP001499987"/>
    </source>
</evidence>
<comment type="caution">
    <text evidence="5">The sequence shown here is derived from an EMBL/GenBank/DDBJ whole genome shotgun (WGS) entry which is preliminary data.</text>
</comment>
<dbReference type="InterPro" id="IPR009009">
    <property type="entry name" value="RlpA-like_DPBB"/>
</dbReference>
<organism evidence="5 6">
    <name type="scientific">Kitasatospora arboriphila</name>
    <dbReference type="NCBI Taxonomy" id="258052"/>
    <lineage>
        <taxon>Bacteria</taxon>
        <taxon>Bacillati</taxon>
        <taxon>Actinomycetota</taxon>
        <taxon>Actinomycetes</taxon>
        <taxon>Kitasatosporales</taxon>
        <taxon>Streptomycetaceae</taxon>
        <taxon>Kitasatospora</taxon>
    </lineage>
</organism>
<feature type="domain" description="RlpA-like protein double-psi beta-barrel" evidence="4">
    <location>
        <begin position="43"/>
        <end position="135"/>
    </location>
</feature>
<gene>
    <name evidence="5" type="ORF">GCM10009663_02660</name>
</gene>
<proteinExistence type="predicted"/>
<dbReference type="InterPro" id="IPR048197">
    <property type="entry name" value="Papain_inhib"/>
</dbReference>
<dbReference type="InterPro" id="IPR036908">
    <property type="entry name" value="RlpA-like_sf"/>
</dbReference>